<accession>A0A1I0HRE7</accession>
<dbReference type="SUPFAM" id="SSF47384">
    <property type="entry name" value="Homodimeric domain of signal transducing histidine kinase"/>
    <property type="match status" value="1"/>
</dbReference>
<dbReference type="InterPro" id="IPR004358">
    <property type="entry name" value="Sig_transdc_His_kin-like_C"/>
</dbReference>
<dbReference type="STRING" id="364199.SAMN04489858_11285"/>
<dbReference type="InterPro" id="IPR003018">
    <property type="entry name" value="GAF"/>
</dbReference>
<dbReference type="SUPFAM" id="SSF55781">
    <property type="entry name" value="GAF domain-like"/>
    <property type="match status" value="1"/>
</dbReference>
<evidence type="ECO:0000256" key="1">
    <source>
        <dbReference type="ARBA" id="ARBA00000085"/>
    </source>
</evidence>
<dbReference type="SMART" id="SM00065">
    <property type="entry name" value="GAF"/>
    <property type="match status" value="1"/>
</dbReference>
<dbReference type="OrthoDB" id="9795133at2"/>
<comment type="catalytic activity">
    <reaction evidence="1">
        <text>ATP + protein L-histidine = ADP + protein N-phospho-L-histidine.</text>
        <dbReference type="EC" id="2.7.13.3"/>
    </reaction>
</comment>
<dbReference type="Pfam" id="PF02518">
    <property type="entry name" value="HATPase_c"/>
    <property type="match status" value="1"/>
</dbReference>
<evidence type="ECO:0000256" key="3">
    <source>
        <dbReference type="ARBA" id="ARBA00022553"/>
    </source>
</evidence>
<dbReference type="Gene3D" id="3.30.565.10">
    <property type="entry name" value="Histidine kinase-like ATPase, C-terminal domain"/>
    <property type="match status" value="1"/>
</dbReference>
<protein>
    <recommendedName>
        <fullName evidence="2">histidine kinase</fullName>
        <ecNumber evidence="2">2.7.13.3</ecNumber>
    </recommendedName>
</protein>
<dbReference type="InterPro" id="IPR005467">
    <property type="entry name" value="His_kinase_dom"/>
</dbReference>
<dbReference type="PROSITE" id="PS50109">
    <property type="entry name" value="HIS_KIN"/>
    <property type="match status" value="1"/>
</dbReference>
<evidence type="ECO:0000259" key="4">
    <source>
        <dbReference type="PROSITE" id="PS50109"/>
    </source>
</evidence>
<reference evidence="5 6" key="1">
    <citation type="submission" date="2016-10" db="EMBL/GenBank/DDBJ databases">
        <authorList>
            <person name="de Groot N.N."/>
        </authorList>
    </citation>
    <scope>NUCLEOTIDE SEQUENCE [LARGE SCALE GENOMIC DNA]</scope>
    <source>
        <strain evidence="5 6">DSM 17862</strain>
    </source>
</reference>
<dbReference type="PANTHER" id="PTHR43547">
    <property type="entry name" value="TWO-COMPONENT HISTIDINE KINASE"/>
    <property type="match status" value="1"/>
</dbReference>
<name>A0A1I0HRE7_9RHOB</name>
<evidence type="ECO:0000313" key="5">
    <source>
        <dbReference type="EMBL" id="SET86591.1"/>
    </source>
</evidence>
<dbReference type="CDD" id="cd00082">
    <property type="entry name" value="HisKA"/>
    <property type="match status" value="1"/>
</dbReference>
<organism evidence="5 6">
    <name type="scientific">Paracoccus homiensis</name>
    <dbReference type="NCBI Taxonomy" id="364199"/>
    <lineage>
        <taxon>Bacteria</taxon>
        <taxon>Pseudomonadati</taxon>
        <taxon>Pseudomonadota</taxon>
        <taxon>Alphaproteobacteria</taxon>
        <taxon>Rhodobacterales</taxon>
        <taxon>Paracoccaceae</taxon>
        <taxon>Paracoccus</taxon>
    </lineage>
</organism>
<dbReference type="AlphaFoldDB" id="A0A1I0HRE7"/>
<dbReference type="InterPro" id="IPR003594">
    <property type="entry name" value="HATPase_dom"/>
</dbReference>
<gene>
    <name evidence="5" type="ORF">SAMN04489858_11285</name>
</gene>
<dbReference type="InterPro" id="IPR036890">
    <property type="entry name" value="HATPase_C_sf"/>
</dbReference>
<dbReference type="CDD" id="cd00075">
    <property type="entry name" value="HATPase"/>
    <property type="match status" value="1"/>
</dbReference>
<dbReference type="PANTHER" id="PTHR43547:SF2">
    <property type="entry name" value="HYBRID SIGNAL TRANSDUCTION HISTIDINE KINASE C"/>
    <property type="match status" value="1"/>
</dbReference>
<dbReference type="EMBL" id="FOHO01000012">
    <property type="protein sequence ID" value="SET86591.1"/>
    <property type="molecule type" value="Genomic_DNA"/>
</dbReference>
<dbReference type="GO" id="GO:0000155">
    <property type="term" value="F:phosphorelay sensor kinase activity"/>
    <property type="evidence" value="ECO:0007669"/>
    <property type="project" value="InterPro"/>
</dbReference>
<dbReference type="Gene3D" id="3.30.450.40">
    <property type="match status" value="1"/>
</dbReference>
<dbReference type="InterPro" id="IPR036097">
    <property type="entry name" value="HisK_dim/P_sf"/>
</dbReference>
<dbReference type="Pfam" id="PF01590">
    <property type="entry name" value="GAF"/>
    <property type="match status" value="1"/>
</dbReference>
<dbReference type="SMART" id="SM00388">
    <property type="entry name" value="HisKA"/>
    <property type="match status" value="1"/>
</dbReference>
<evidence type="ECO:0000313" key="6">
    <source>
        <dbReference type="Proteomes" id="UP000199180"/>
    </source>
</evidence>
<dbReference type="PRINTS" id="PR00344">
    <property type="entry name" value="BCTRLSENSOR"/>
</dbReference>
<dbReference type="Pfam" id="PF00512">
    <property type="entry name" value="HisKA"/>
    <property type="match status" value="1"/>
</dbReference>
<dbReference type="InterPro" id="IPR003661">
    <property type="entry name" value="HisK_dim/P_dom"/>
</dbReference>
<dbReference type="EC" id="2.7.13.3" evidence="2"/>
<keyword evidence="6" id="KW-1185">Reference proteome</keyword>
<sequence>MTDHKALARLQSHEEFVAGTHDFQADIERLAESDLITTILETVMLATNMRFAAIARVTADRWVACRTIDDVQFGITEGDEIAIESTFCQTVRETSEMIIFNDASTDPECRGHPIATSFGIVSYASVPIYRSDESFFGTLCAIDIEPRDVKSPRAVAMLKMFSDLIGRILETEERIEAQEYQIEYERNLVNFQEEFVAILGHDLRNPVAAFGAGIRQLDREPLTSHGRELLMLMRASVHRMNELVSNILLHAKSRLGHGIAVSAIPDAPLLQTIQHVVDEIRITVPDNEILLDIDLEHPVSCDPDRVGQVVSNLLSNAVSHGTPGAQVRIIAKSAAEELYIEVENSGPPIPLEMQKVLFQPFRRGVDNSKGLGLGLHISSSIAKAHGGRLTVTSEGAITKFRLELPTLGPPSST</sequence>
<evidence type="ECO:0000256" key="2">
    <source>
        <dbReference type="ARBA" id="ARBA00012438"/>
    </source>
</evidence>
<feature type="domain" description="Histidine kinase" evidence="4">
    <location>
        <begin position="198"/>
        <end position="408"/>
    </location>
</feature>
<keyword evidence="3" id="KW-0597">Phosphoprotein</keyword>
<dbReference type="InterPro" id="IPR029016">
    <property type="entry name" value="GAF-like_dom_sf"/>
</dbReference>
<dbReference type="Proteomes" id="UP000199180">
    <property type="component" value="Unassembled WGS sequence"/>
</dbReference>
<dbReference type="SMART" id="SM00387">
    <property type="entry name" value="HATPase_c"/>
    <property type="match status" value="1"/>
</dbReference>
<dbReference type="Gene3D" id="1.10.287.130">
    <property type="match status" value="1"/>
</dbReference>
<dbReference type="SUPFAM" id="SSF55874">
    <property type="entry name" value="ATPase domain of HSP90 chaperone/DNA topoisomerase II/histidine kinase"/>
    <property type="match status" value="1"/>
</dbReference>
<proteinExistence type="predicted"/>